<dbReference type="RefSeq" id="WP_205495238.1">
    <property type="nucleotide sequence ID" value="NZ_JAFHAP010000008.1"/>
</dbReference>
<evidence type="ECO:0000313" key="2">
    <source>
        <dbReference type="Proteomes" id="UP001177120"/>
    </source>
</evidence>
<reference evidence="1" key="1">
    <citation type="journal article" date="2024" name="Int. J. Syst. Evol. Microbiol.">
        <title>Polycladomyces zharkentensis sp. nov., a novel thermophilic cellulose- and starch-degrading member of the Bacillota from a geothermal aquifer in Kazakhstan.</title>
        <authorList>
            <person name="Mashzhan A."/>
            <person name="Kistaubayeva A."/>
            <person name="Javier-Lopez R."/>
            <person name="Bissenova U."/>
            <person name="Bissenbay A."/>
            <person name="Birkeland N.K."/>
        </authorList>
    </citation>
    <scope>NUCLEOTIDE SEQUENCE</scope>
    <source>
        <strain evidence="1">ZKZ2T</strain>
    </source>
</reference>
<name>A0ABS2WK35_9BACL</name>
<organism evidence="1 2">
    <name type="scientific">Polycladomyces zharkentensis</name>
    <dbReference type="NCBI Taxonomy" id="2807616"/>
    <lineage>
        <taxon>Bacteria</taxon>
        <taxon>Bacillati</taxon>
        <taxon>Bacillota</taxon>
        <taxon>Bacilli</taxon>
        <taxon>Bacillales</taxon>
        <taxon>Thermoactinomycetaceae</taxon>
        <taxon>Polycladomyces</taxon>
    </lineage>
</organism>
<gene>
    <name evidence="1" type="ORF">JQC72_10170</name>
</gene>
<comment type="caution">
    <text evidence="1">The sequence shown here is derived from an EMBL/GenBank/DDBJ whole genome shotgun (WGS) entry which is preliminary data.</text>
</comment>
<protein>
    <submittedName>
        <fullName evidence="1">Uncharacterized protein</fullName>
    </submittedName>
</protein>
<accession>A0ABS2WK35</accession>
<dbReference type="Proteomes" id="UP001177120">
    <property type="component" value="Unassembled WGS sequence"/>
</dbReference>
<proteinExistence type="predicted"/>
<sequence length="182" mass="19984">MRQSAYIVMSEIAMRKEGSTLACNGQNILTNGNFTSGFHRWRGKKAHLVANPMAEGDVSVAMGPGGLIYQVVKGPFNWRCAYHLRFRVMNHSPQAGARAVANVAYMGQNGRLLGQTPLTVDPPNRKPRRFFTFFTIVPPPSPVTKNMVVAISVKSGFVMVDYISVTAHGIKKTMEAEENGVD</sequence>
<keyword evidence="2" id="KW-1185">Reference proteome</keyword>
<dbReference type="EMBL" id="JAFHAP010000008">
    <property type="protein sequence ID" value="MBN2909889.1"/>
    <property type="molecule type" value="Genomic_DNA"/>
</dbReference>
<evidence type="ECO:0000313" key="1">
    <source>
        <dbReference type="EMBL" id="MBN2909889.1"/>
    </source>
</evidence>